<organism evidence="3 4">
    <name type="scientific">Qipengyuania spongiae</name>
    <dbReference type="NCBI Taxonomy" id="2909673"/>
    <lineage>
        <taxon>Bacteria</taxon>
        <taxon>Pseudomonadati</taxon>
        <taxon>Pseudomonadota</taxon>
        <taxon>Alphaproteobacteria</taxon>
        <taxon>Sphingomonadales</taxon>
        <taxon>Erythrobacteraceae</taxon>
        <taxon>Qipengyuania</taxon>
    </lineage>
</organism>
<reference evidence="3" key="1">
    <citation type="submission" date="2022-02" db="EMBL/GenBank/DDBJ databases">
        <title>Qipengyuania spongiae sp. nov., isolated from marine sponge.</title>
        <authorList>
            <person name="Li Z."/>
            <person name="Zhang M."/>
        </authorList>
    </citation>
    <scope>NUCLEOTIDE SEQUENCE</scope>
    <source>
        <strain evidence="3">PHS-Z21</strain>
    </source>
</reference>
<protein>
    <submittedName>
        <fullName evidence="3">PilZ domain-containing protein</fullName>
    </submittedName>
</protein>
<keyword evidence="1" id="KW-1133">Transmembrane helix</keyword>
<name>A0ABY5SUV2_9SPHN</name>
<dbReference type="InterPro" id="IPR009875">
    <property type="entry name" value="PilZ_domain"/>
</dbReference>
<evidence type="ECO:0000256" key="1">
    <source>
        <dbReference type="SAM" id="Phobius"/>
    </source>
</evidence>
<sequence>MLPKVASLSLPAMSPDRRAADRRTCTLSFLAADEGADTIPVLVLDLSQSGMRLWSAAILEIGDRLDVVIPEIGPVSARIVRRKAVRGQYQYGAQFHAPITQGAISAALLAAPVLAGPAQNGPLSDRPAADEAPEERFSRRVRVAIFAGLGLASWAAVGAIAYGLAHWR</sequence>
<gene>
    <name evidence="3" type="ORF">L1F33_08695</name>
</gene>
<accession>A0ABY5SUV2</accession>
<evidence type="ECO:0000259" key="2">
    <source>
        <dbReference type="Pfam" id="PF07238"/>
    </source>
</evidence>
<dbReference type="Proteomes" id="UP001065265">
    <property type="component" value="Chromosome"/>
</dbReference>
<feature type="domain" description="PilZ" evidence="2">
    <location>
        <begin position="16"/>
        <end position="102"/>
    </location>
</feature>
<keyword evidence="4" id="KW-1185">Reference proteome</keyword>
<dbReference type="EMBL" id="CP092471">
    <property type="protein sequence ID" value="UVI38340.1"/>
    <property type="molecule type" value="Genomic_DNA"/>
</dbReference>
<evidence type="ECO:0000313" key="3">
    <source>
        <dbReference type="EMBL" id="UVI38340.1"/>
    </source>
</evidence>
<dbReference type="SUPFAM" id="SSF141371">
    <property type="entry name" value="PilZ domain-like"/>
    <property type="match status" value="1"/>
</dbReference>
<dbReference type="Pfam" id="PF07238">
    <property type="entry name" value="PilZ"/>
    <property type="match status" value="1"/>
</dbReference>
<proteinExistence type="predicted"/>
<keyword evidence="1" id="KW-0812">Transmembrane</keyword>
<feature type="transmembrane region" description="Helical" evidence="1">
    <location>
        <begin position="143"/>
        <end position="165"/>
    </location>
</feature>
<keyword evidence="1" id="KW-0472">Membrane</keyword>
<evidence type="ECO:0000313" key="4">
    <source>
        <dbReference type="Proteomes" id="UP001065265"/>
    </source>
</evidence>
<dbReference type="RefSeq" id="WP_265557504.1">
    <property type="nucleotide sequence ID" value="NZ_CP092471.1"/>
</dbReference>